<reference evidence="1" key="1">
    <citation type="journal article" date="2023" name="Insect Mol. Biol.">
        <title>Genome sequencing provides insights into the evolution of gene families encoding plant cell wall-degrading enzymes in longhorned beetles.</title>
        <authorList>
            <person name="Shin N.R."/>
            <person name="Okamura Y."/>
            <person name="Kirsch R."/>
            <person name="Pauchet Y."/>
        </authorList>
    </citation>
    <scope>NUCLEOTIDE SEQUENCE</scope>
    <source>
        <strain evidence="1">AMC_N1</strain>
    </source>
</reference>
<protein>
    <submittedName>
        <fullName evidence="1">Uncharacterized protein</fullName>
    </submittedName>
</protein>
<dbReference type="EMBL" id="JAPWTK010000087">
    <property type="protein sequence ID" value="KAJ8951295.1"/>
    <property type="molecule type" value="Genomic_DNA"/>
</dbReference>
<dbReference type="Proteomes" id="UP001162162">
    <property type="component" value="Unassembled WGS sequence"/>
</dbReference>
<gene>
    <name evidence="1" type="ORF">NQ318_008199</name>
</gene>
<keyword evidence="2" id="KW-1185">Reference proteome</keyword>
<organism evidence="1 2">
    <name type="scientific">Aromia moschata</name>
    <dbReference type="NCBI Taxonomy" id="1265417"/>
    <lineage>
        <taxon>Eukaryota</taxon>
        <taxon>Metazoa</taxon>
        <taxon>Ecdysozoa</taxon>
        <taxon>Arthropoda</taxon>
        <taxon>Hexapoda</taxon>
        <taxon>Insecta</taxon>
        <taxon>Pterygota</taxon>
        <taxon>Neoptera</taxon>
        <taxon>Endopterygota</taxon>
        <taxon>Coleoptera</taxon>
        <taxon>Polyphaga</taxon>
        <taxon>Cucujiformia</taxon>
        <taxon>Chrysomeloidea</taxon>
        <taxon>Cerambycidae</taxon>
        <taxon>Cerambycinae</taxon>
        <taxon>Callichromatini</taxon>
        <taxon>Aromia</taxon>
    </lineage>
</organism>
<evidence type="ECO:0000313" key="2">
    <source>
        <dbReference type="Proteomes" id="UP001162162"/>
    </source>
</evidence>
<sequence length="92" mass="10658">MEKEYSSVMHNRLRVASAGRLVKVRAELDEAMKYHLQNAAAFKGTSNTIQNELLQCMLEVCHDEITIEIKKIQIIQRKLDEKIRRSNQSNSN</sequence>
<evidence type="ECO:0000313" key="1">
    <source>
        <dbReference type="EMBL" id="KAJ8951295.1"/>
    </source>
</evidence>
<dbReference type="AlphaFoldDB" id="A0AAV8YHM8"/>
<proteinExistence type="predicted"/>
<accession>A0AAV8YHM8</accession>
<name>A0AAV8YHM8_9CUCU</name>
<comment type="caution">
    <text evidence="1">The sequence shown here is derived from an EMBL/GenBank/DDBJ whole genome shotgun (WGS) entry which is preliminary data.</text>
</comment>